<dbReference type="RefSeq" id="WP_148814184.1">
    <property type="nucleotide sequence ID" value="NZ_CP043046.1"/>
</dbReference>
<sequence length="165" mass="17607">MLIVRKLLGMLSVTALLLGMQACSDNTHPVMKSPEAVRKYLKLDNGVQDATAQILTLPKTGGIAPGPTDYVALVASVQLAPDALQPTLASLLVYEGDRKIPTAVTHPTWLPARERAILSAVSAGSTRVYDATQLVVDKSVRALAVPVDNALLVYVEYATPFTEKP</sequence>
<feature type="chain" id="PRO_5023059921" evidence="1">
    <location>
        <begin position="25"/>
        <end position="165"/>
    </location>
</feature>
<dbReference type="PROSITE" id="PS51257">
    <property type="entry name" value="PROKAR_LIPOPROTEIN"/>
    <property type="match status" value="1"/>
</dbReference>
<organism evidence="2 3">
    <name type="scientific">Pigmentiphaga aceris</name>
    <dbReference type="NCBI Taxonomy" id="1940612"/>
    <lineage>
        <taxon>Bacteria</taxon>
        <taxon>Pseudomonadati</taxon>
        <taxon>Pseudomonadota</taxon>
        <taxon>Betaproteobacteria</taxon>
        <taxon>Burkholderiales</taxon>
        <taxon>Alcaligenaceae</taxon>
        <taxon>Pigmentiphaga</taxon>
    </lineage>
</organism>
<dbReference type="AlphaFoldDB" id="A0A5C0AYY6"/>
<dbReference type="OrthoDB" id="8758119at2"/>
<dbReference type="Proteomes" id="UP000325161">
    <property type="component" value="Chromosome"/>
</dbReference>
<accession>A0A5C0AYY6</accession>
<proteinExistence type="predicted"/>
<dbReference type="EMBL" id="CP043046">
    <property type="protein sequence ID" value="QEI05801.1"/>
    <property type="molecule type" value="Genomic_DNA"/>
</dbReference>
<dbReference type="KEGG" id="pacr:FXN63_08025"/>
<evidence type="ECO:0000313" key="2">
    <source>
        <dbReference type="EMBL" id="QEI05801.1"/>
    </source>
</evidence>
<evidence type="ECO:0000313" key="3">
    <source>
        <dbReference type="Proteomes" id="UP000325161"/>
    </source>
</evidence>
<reference evidence="2 3" key="1">
    <citation type="submission" date="2019-08" db="EMBL/GenBank/DDBJ databases">
        <title>Amphibian skin-associated Pigmentiphaga: genome sequence and occurrence across geography and hosts.</title>
        <authorList>
            <person name="Bletz M.C."/>
            <person name="Bunk B."/>
            <person name="Sproeer C."/>
            <person name="Biwer P."/>
            <person name="Reiter S."/>
            <person name="Rabemananjara F.C.E."/>
            <person name="Schulz S."/>
            <person name="Overmann J."/>
            <person name="Vences M."/>
        </authorList>
    </citation>
    <scope>NUCLEOTIDE SEQUENCE [LARGE SCALE GENOMIC DNA]</scope>
    <source>
        <strain evidence="2 3">Mada1488</strain>
    </source>
</reference>
<evidence type="ECO:0000256" key="1">
    <source>
        <dbReference type="SAM" id="SignalP"/>
    </source>
</evidence>
<feature type="signal peptide" evidence="1">
    <location>
        <begin position="1"/>
        <end position="24"/>
    </location>
</feature>
<keyword evidence="3" id="KW-1185">Reference proteome</keyword>
<keyword evidence="1" id="KW-0732">Signal</keyword>
<gene>
    <name evidence="2" type="ORF">FXN63_08025</name>
</gene>
<name>A0A5C0AYY6_9BURK</name>
<protein>
    <submittedName>
        <fullName evidence="2">Uncharacterized protein</fullName>
    </submittedName>
</protein>